<gene>
    <name evidence="1" type="ORF">C8C77_10150</name>
</gene>
<dbReference type="OrthoDB" id="9801336at2"/>
<comment type="caution">
    <text evidence="1">The sequence shown here is derived from an EMBL/GenBank/DDBJ whole genome shotgun (WGS) entry which is preliminary data.</text>
</comment>
<dbReference type="Proteomes" id="UP000294697">
    <property type="component" value="Unassembled WGS sequence"/>
</dbReference>
<dbReference type="EMBL" id="SODA01000001">
    <property type="protein sequence ID" value="TDW07581.1"/>
    <property type="molecule type" value="Genomic_DNA"/>
</dbReference>
<reference evidence="1 2" key="1">
    <citation type="submission" date="2019-03" db="EMBL/GenBank/DDBJ databases">
        <title>Subsurface microbial communities from deep shales in Ohio and West Virginia, USA.</title>
        <authorList>
            <person name="Wrighton K."/>
        </authorList>
    </citation>
    <scope>NUCLEOTIDE SEQUENCE [LARGE SCALE GENOMIC DNA]</scope>
    <source>
        <strain evidence="1 2">MSL9.2</strain>
    </source>
</reference>
<accession>A0A4R7Z9B7</accession>
<name>A0A4R7Z9B7_9FIRM</name>
<evidence type="ECO:0000313" key="2">
    <source>
        <dbReference type="Proteomes" id="UP000294697"/>
    </source>
</evidence>
<dbReference type="AlphaFoldDB" id="A0A4R7Z9B7"/>
<evidence type="ECO:0000313" key="1">
    <source>
        <dbReference type="EMBL" id="TDW07581.1"/>
    </source>
</evidence>
<protein>
    <submittedName>
        <fullName evidence="1">Uncharacterized protein</fullName>
    </submittedName>
</protein>
<dbReference type="Pfam" id="PF06980">
    <property type="entry name" value="DUF1302"/>
    <property type="match status" value="1"/>
</dbReference>
<dbReference type="SUPFAM" id="SSF56935">
    <property type="entry name" value="Porins"/>
    <property type="match status" value="1"/>
</dbReference>
<sequence length="364" mass="42118">MKNIIPKNKLNNLLSIPVLTLILSLILTFNLSAASSSGELSTSVIYEQEAERWQDQSLLELDFQQDLSANLNYYLEGALTLESYYQQDQKEREIDFEFKEAYLNYYTDRVDWRLGRQNFSWGSSYNINPLNYFNPIDQGAIDPFESRESVDGIRADYYPNFNWQLTGVLTQHAEIDELQSAVQLIRRRWQGYDFAASVFSGNSLQSVPAGRNFYPEVNKIGFDFKGDFSSKNIGLFSEVVYSDYQDSRLENTNEIIIGLDYKFENNLYLLGQYYYQQLPPVQAKANQLLILRAEKPFGYFHNWELNLISDLKKGMSVVRPSLIFSLNEGLDLETGAVLKLNQKKESSLNQLSQELLYLSLSKYF</sequence>
<dbReference type="InterPro" id="IPR010727">
    <property type="entry name" value="DUF1302"/>
</dbReference>
<dbReference type="RefSeq" id="WP_111570978.1">
    <property type="nucleotide sequence ID" value="NZ_QLME01000002.1"/>
</dbReference>
<organism evidence="1 2">
    <name type="scientific">Halanaerobium saccharolyticum</name>
    <dbReference type="NCBI Taxonomy" id="43595"/>
    <lineage>
        <taxon>Bacteria</taxon>
        <taxon>Bacillati</taxon>
        <taxon>Bacillota</taxon>
        <taxon>Clostridia</taxon>
        <taxon>Halanaerobiales</taxon>
        <taxon>Halanaerobiaceae</taxon>
        <taxon>Halanaerobium</taxon>
    </lineage>
</organism>
<proteinExistence type="predicted"/>